<dbReference type="OrthoDB" id="10461870at2759"/>
<protein>
    <submittedName>
        <fullName evidence="2">Uncharacterized protein</fullName>
    </submittedName>
</protein>
<feature type="compositionally biased region" description="Basic residues" evidence="1">
    <location>
        <begin position="37"/>
        <end position="48"/>
    </location>
</feature>
<comment type="caution">
    <text evidence="2">The sequence shown here is derived from an EMBL/GenBank/DDBJ whole genome shotgun (WGS) entry which is preliminary data.</text>
</comment>
<dbReference type="EMBL" id="QKKF02013261">
    <property type="protein sequence ID" value="RZF43119.1"/>
    <property type="molecule type" value="Genomic_DNA"/>
</dbReference>
<name>A0A482XBP5_LAOST</name>
<evidence type="ECO:0000256" key="1">
    <source>
        <dbReference type="SAM" id="MobiDB-lite"/>
    </source>
</evidence>
<reference evidence="2 3" key="1">
    <citation type="journal article" date="2017" name="Gigascience">
        <title>Genome sequence of the small brown planthopper, Laodelphax striatellus.</title>
        <authorList>
            <person name="Zhu J."/>
            <person name="Jiang F."/>
            <person name="Wang X."/>
            <person name="Yang P."/>
            <person name="Bao Y."/>
            <person name="Zhao W."/>
            <person name="Wang W."/>
            <person name="Lu H."/>
            <person name="Wang Q."/>
            <person name="Cui N."/>
            <person name="Li J."/>
            <person name="Chen X."/>
            <person name="Luo L."/>
            <person name="Yu J."/>
            <person name="Kang L."/>
            <person name="Cui F."/>
        </authorList>
    </citation>
    <scope>NUCLEOTIDE SEQUENCE [LARGE SCALE GENOMIC DNA]</scope>
    <source>
        <strain evidence="2">Lst14</strain>
    </source>
</reference>
<sequence>MQTSNIDFNEDMASDFESYKKRQLEPVKGYTPFSYTVKKRKNPKKSKKSSTSAAPEMPNDDNVVEPLSMELLKELEKSESSSPPKESQNKKRRKKKIVVTSSVMDAGYIPLEAGCTTNFSLVRLDKGETLSSASTALQFYNDRLYGKRIARVPADSLISNMKKIEARKALAKRLKR</sequence>
<gene>
    <name evidence="2" type="ORF">LSTR_LSTR001297</name>
</gene>
<accession>A0A482XBP5</accession>
<keyword evidence="3" id="KW-1185">Reference proteome</keyword>
<dbReference type="Proteomes" id="UP000291343">
    <property type="component" value="Unassembled WGS sequence"/>
</dbReference>
<dbReference type="AlphaFoldDB" id="A0A482XBP5"/>
<evidence type="ECO:0000313" key="2">
    <source>
        <dbReference type="EMBL" id="RZF43119.1"/>
    </source>
</evidence>
<organism evidence="2 3">
    <name type="scientific">Laodelphax striatellus</name>
    <name type="common">Small brown planthopper</name>
    <name type="synonym">Delphax striatella</name>
    <dbReference type="NCBI Taxonomy" id="195883"/>
    <lineage>
        <taxon>Eukaryota</taxon>
        <taxon>Metazoa</taxon>
        <taxon>Ecdysozoa</taxon>
        <taxon>Arthropoda</taxon>
        <taxon>Hexapoda</taxon>
        <taxon>Insecta</taxon>
        <taxon>Pterygota</taxon>
        <taxon>Neoptera</taxon>
        <taxon>Paraneoptera</taxon>
        <taxon>Hemiptera</taxon>
        <taxon>Auchenorrhyncha</taxon>
        <taxon>Fulgoroidea</taxon>
        <taxon>Delphacidae</taxon>
        <taxon>Criomorphinae</taxon>
        <taxon>Laodelphax</taxon>
    </lineage>
</organism>
<proteinExistence type="predicted"/>
<evidence type="ECO:0000313" key="3">
    <source>
        <dbReference type="Proteomes" id="UP000291343"/>
    </source>
</evidence>
<dbReference type="InParanoid" id="A0A482XBP5"/>
<feature type="region of interest" description="Disordered" evidence="1">
    <location>
        <begin position="31"/>
        <end position="97"/>
    </location>
</feature>